<evidence type="ECO:0000313" key="3">
    <source>
        <dbReference type="Proteomes" id="UP000499080"/>
    </source>
</evidence>
<name>A0A4Y2GB94_ARAVE</name>
<organism evidence="2 3">
    <name type="scientific">Araneus ventricosus</name>
    <name type="common">Orbweaver spider</name>
    <name type="synonym">Epeira ventricosa</name>
    <dbReference type="NCBI Taxonomy" id="182803"/>
    <lineage>
        <taxon>Eukaryota</taxon>
        <taxon>Metazoa</taxon>
        <taxon>Ecdysozoa</taxon>
        <taxon>Arthropoda</taxon>
        <taxon>Chelicerata</taxon>
        <taxon>Arachnida</taxon>
        <taxon>Araneae</taxon>
        <taxon>Araneomorphae</taxon>
        <taxon>Entelegynae</taxon>
        <taxon>Araneoidea</taxon>
        <taxon>Araneidae</taxon>
        <taxon>Araneus</taxon>
    </lineage>
</organism>
<evidence type="ECO:0000313" key="2">
    <source>
        <dbReference type="EMBL" id="GBM50457.1"/>
    </source>
</evidence>
<dbReference type="OrthoDB" id="6437876at2759"/>
<comment type="caution">
    <text evidence="2">The sequence shown here is derived from an EMBL/GenBank/DDBJ whole genome shotgun (WGS) entry which is preliminary data.</text>
</comment>
<gene>
    <name evidence="2" type="ORF">AVEN_203051_1</name>
</gene>
<sequence>MDSLEKIAFPEKTRNAPILKRAKTPEDNDDDQNKKVRTAKSYNVKPNSSTAMSETNVRRDKSSEDDDNYEAPKMGTKEFFIALERFKATSERSEEKMVEEDETHFSTIESFDSPAFRPNEGSSEDIQWEIIQVPYSTTNSLPNVTNFQNVPDAITDELDVNQLVADSINNDARSDSRNQQDNGCFTIDNFRQNDNLNETKLDKMDLEEMDNDMNASEILMEEIESQRSQAGPSTTVVNDVRGLAFEGSNTNHLQYGTASSSEAQNNNNHFSTHYEELIKRIAIKNSSRVYSNLKRCGHTDRNSDLVTIKINKNKLNKATRKYSVISSNNYVKSSRNEQKELRTFVTNTMKETYPDLHFKDDVAMRLQIFLWDMLHRIGAEAETLVILSSKKDFDKRVLKYAIKLSLERMKNEADVASGKRSQWLF</sequence>
<proteinExistence type="predicted"/>
<feature type="compositionally biased region" description="Polar residues" evidence="1">
    <location>
        <begin position="40"/>
        <end position="55"/>
    </location>
</feature>
<feature type="region of interest" description="Disordered" evidence="1">
    <location>
        <begin position="1"/>
        <end position="73"/>
    </location>
</feature>
<dbReference type="EMBL" id="BGPR01001300">
    <property type="protein sequence ID" value="GBM50457.1"/>
    <property type="molecule type" value="Genomic_DNA"/>
</dbReference>
<reference evidence="2 3" key="1">
    <citation type="journal article" date="2019" name="Sci. Rep.">
        <title>Orb-weaving spider Araneus ventricosus genome elucidates the spidroin gene catalogue.</title>
        <authorList>
            <person name="Kono N."/>
            <person name="Nakamura H."/>
            <person name="Ohtoshi R."/>
            <person name="Moran D.A.P."/>
            <person name="Shinohara A."/>
            <person name="Yoshida Y."/>
            <person name="Fujiwara M."/>
            <person name="Mori M."/>
            <person name="Tomita M."/>
            <person name="Arakawa K."/>
        </authorList>
    </citation>
    <scope>NUCLEOTIDE SEQUENCE [LARGE SCALE GENOMIC DNA]</scope>
</reference>
<keyword evidence="3" id="KW-1185">Reference proteome</keyword>
<feature type="compositionally biased region" description="Basic and acidic residues" evidence="1">
    <location>
        <begin position="1"/>
        <end position="14"/>
    </location>
</feature>
<dbReference type="AlphaFoldDB" id="A0A4Y2GB94"/>
<dbReference type="Proteomes" id="UP000499080">
    <property type="component" value="Unassembled WGS sequence"/>
</dbReference>
<feature type="compositionally biased region" description="Basic and acidic residues" evidence="1">
    <location>
        <begin position="23"/>
        <end position="34"/>
    </location>
</feature>
<evidence type="ECO:0000256" key="1">
    <source>
        <dbReference type="SAM" id="MobiDB-lite"/>
    </source>
</evidence>
<protein>
    <submittedName>
        <fullName evidence="2">Uncharacterized protein</fullName>
    </submittedName>
</protein>
<accession>A0A4Y2GB94</accession>